<proteinExistence type="predicted"/>
<reference evidence="12" key="1">
    <citation type="submission" date="2016-10" db="EMBL/GenBank/DDBJ databases">
        <authorList>
            <person name="Varghese N."/>
            <person name="Submissions S."/>
        </authorList>
    </citation>
    <scope>NUCLEOTIDE SEQUENCE [LARGE SCALE GENOMIC DNA]</scope>
    <source>
        <strain evidence="12">DSM 17038</strain>
    </source>
</reference>
<accession>A0A1I2WXB2</accession>
<dbReference type="Gene3D" id="1.10.8.60">
    <property type="match status" value="1"/>
</dbReference>
<dbReference type="Pfam" id="PF00989">
    <property type="entry name" value="PAS"/>
    <property type="match status" value="2"/>
</dbReference>
<organism evidence="11 12">
    <name type="scientific">Desulfotruncus arcticus DSM 17038</name>
    <dbReference type="NCBI Taxonomy" id="1121424"/>
    <lineage>
        <taxon>Bacteria</taxon>
        <taxon>Bacillati</taxon>
        <taxon>Bacillota</taxon>
        <taxon>Clostridia</taxon>
        <taxon>Eubacteriales</taxon>
        <taxon>Desulfallaceae</taxon>
        <taxon>Desulfotruncus</taxon>
    </lineage>
</organism>
<dbReference type="SMART" id="SM00091">
    <property type="entry name" value="PAS"/>
    <property type="match status" value="3"/>
</dbReference>
<evidence type="ECO:0000259" key="9">
    <source>
        <dbReference type="PROSITE" id="PS50113"/>
    </source>
</evidence>
<dbReference type="STRING" id="341036.SAMN05660649_03659"/>
<dbReference type="InterPro" id="IPR000014">
    <property type="entry name" value="PAS"/>
</dbReference>
<dbReference type="PROSITE" id="PS51371">
    <property type="entry name" value="CBS"/>
    <property type="match status" value="1"/>
</dbReference>
<feature type="domain" description="PAS" evidence="8">
    <location>
        <begin position="124"/>
        <end position="178"/>
    </location>
</feature>
<dbReference type="SUPFAM" id="SSF54631">
    <property type="entry name" value="CBS-domain pair"/>
    <property type="match status" value="1"/>
</dbReference>
<dbReference type="OrthoDB" id="9803970at2"/>
<dbReference type="PROSITE" id="PS00675">
    <property type="entry name" value="SIGMA54_INTERACT_1"/>
    <property type="match status" value="1"/>
</dbReference>
<dbReference type="Pfam" id="PF18024">
    <property type="entry name" value="HTH_50"/>
    <property type="match status" value="1"/>
</dbReference>
<dbReference type="NCBIfam" id="TIGR00229">
    <property type="entry name" value="sensory_box"/>
    <property type="match status" value="2"/>
</dbReference>
<dbReference type="SMART" id="SM00382">
    <property type="entry name" value="AAA"/>
    <property type="match status" value="1"/>
</dbReference>
<dbReference type="PROSITE" id="PS50113">
    <property type="entry name" value="PAC"/>
    <property type="match status" value="1"/>
</dbReference>
<sequence length="708" mass="78800">MRVREVMTKCDIIIRPLASALEAWRILSSTGLPGVPVVNDQGKVVGIVTGEEIVNAGPEMLSEGTQVQAIMQEDIYVLREDSPVTDSWTMPANVFPVINSRGRTTGIMGRTEAAQALFKMASSMFQQIETIMDSAHNGIIAINEDGVVTMFNQAAEKITRRDKSEALGRHLSEVIIPQGLLDILKDGQYQSHYKFSVEYSSGTHTYLTNRSPIIEMGKVVGAIGVFQDISEIEFISEELSSVKQLNKELETIIESSYDGILITDRDGKIIRANRANERITGISPSALQEMNTQDLVNSGIYTKSITKAIVEKNEAVTVSEQNTAHNLLITGNPVHNQQGEIVRVVINIRDMTDLNQLKNQLEQSMALSKRYHDELAQLRRKFIEQENVVIKSTSMKEVMEISLRLAQVDSTVLLLGESGVGKEVVAKTIHKHSKRSSGPFITVNCGAIPENLLESELFGYNKGAFTGANREGKPGMFELADNGTLFLDEVGDLPLPFQVKLLRVIQEKEITRVGGVRPRSVNVRIITATNKQLEELMQQGKFREDLYFRLNVVPIKIPPLRERKDDIIPLVYYFKKHFEKAYGISKEFSPGVYKDLLNHSWPGNVREVKNVVERLLVTSPGEIVQSVEIPFDFTPQSQVKPTEAADDTREITVNGIMPLKKAQLELERQLIGTALKELGSTHKAAKALGVDQSTIVRKMNRIRGAGLN</sequence>
<dbReference type="FunFam" id="3.40.50.300:FF:000006">
    <property type="entry name" value="DNA-binding transcriptional regulator NtrC"/>
    <property type="match status" value="1"/>
</dbReference>
<feature type="domain" description="CBS" evidence="10">
    <location>
        <begin position="7"/>
        <end position="63"/>
    </location>
</feature>
<dbReference type="InterPro" id="IPR046342">
    <property type="entry name" value="CBS_dom_sf"/>
</dbReference>
<dbReference type="Pfam" id="PF25601">
    <property type="entry name" value="AAA_lid_14"/>
    <property type="match status" value="1"/>
</dbReference>
<evidence type="ECO:0000313" key="11">
    <source>
        <dbReference type="EMBL" id="SFH05832.1"/>
    </source>
</evidence>
<keyword evidence="2" id="KW-0058">Aromatic hydrocarbons catabolism</keyword>
<dbReference type="Gene3D" id="1.10.10.60">
    <property type="entry name" value="Homeodomain-like"/>
    <property type="match status" value="1"/>
</dbReference>
<dbReference type="AlphaFoldDB" id="A0A1I2WXB2"/>
<dbReference type="Proteomes" id="UP000199337">
    <property type="component" value="Unassembled WGS sequence"/>
</dbReference>
<keyword evidence="12" id="KW-1185">Reference proteome</keyword>
<dbReference type="PANTHER" id="PTHR32071:SF57">
    <property type="entry name" value="C4-DICARBOXYLATE TRANSPORT TRANSCRIPTIONAL REGULATORY PROTEIN DCTD"/>
    <property type="match status" value="1"/>
</dbReference>
<name>A0A1I2WXB2_9FIRM</name>
<evidence type="ECO:0000256" key="3">
    <source>
        <dbReference type="ARBA" id="ARBA00022840"/>
    </source>
</evidence>
<dbReference type="CDD" id="cd00130">
    <property type="entry name" value="PAS"/>
    <property type="match status" value="2"/>
</dbReference>
<evidence type="ECO:0000259" key="7">
    <source>
        <dbReference type="PROSITE" id="PS50045"/>
    </source>
</evidence>
<dbReference type="SUPFAM" id="SSF46689">
    <property type="entry name" value="Homeodomain-like"/>
    <property type="match status" value="1"/>
</dbReference>
<protein>
    <recommendedName>
        <fullName evidence="4">HTH-type transcriptional regulatory protein TyrR</fullName>
    </recommendedName>
</protein>
<dbReference type="InterPro" id="IPR003593">
    <property type="entry name" value="AAA+_ATPase"/>
</dbReference>
<dbReference type="InterPro" id="IPR025943">
    <property type="entry name" value="Sigma_54_int_dom_ATP-bd_2"/>
</dbReference>
<dbReference type="GO" id="GO:0006355">
    <property type="term" value="P:regulation of DNA-templated transcription"/>
    <property type="evidence" value="ECO:0007669"/>
    <property type="project" value="InterPro"/>
</dbReference>
<dbReference type="Pfam" id="PF00571">
    <property type="entry name" value="CBS"/>
    <property type="match status" value="1"/>
</dbReference>
<feature type="coiled-coil region" evidence="6">
    <location>
        <begin position="354"/>
        <end position="381"/>
    </location>
</feature>
<dbReference type="PROSITE" id="PS50045">
    <property type="entry name" value="SIGMA54_INTERACT_4"/>
    <property type="match status" value="1"/>
</dbReference>
<feature type="domain" description="PAS" evidence="8">
    <location>
        <begin position="245"/>
        <end position="287"/>
    </location>
</feature>
<evidence type="ECO:0000313" key="12">
    <source>
        <dbReference type="Proteomes" id="UP000199337"/>
    </source>
</evidence>
<dbReference type="Gene3D" id="3.30.450.20">
    <property type="entry name" value="PAS domain"/>
    <property type="match status" value="2"/>
</dbReference>
<dbReference type="InterPro" id="IPR027417">
    <property type="entry name" value="P-loop_NTPase"/>
</dbReference>
<dbReference type="InterPro" id="IPR000700">
    <property type="entry name" value="PAS-assoc_C"/>
</dbReference>
<keyword evidence="6" id="KW-0175">Coiled coil</keyword>
<keyword evidence="1" id="KW-0547">Nucleotide-binding</keyword>
<evidence type="ECO:0000259" key="10">
    <source>
        <dbReference type="PROSITE" id="PS51371"/>
    </source>
</evidence>
<keyword evidence="5" id="KW-0129">CBS domain</keyword>
<evidence type="ECO:0000256" key="4">
    <source>
        <dbReference type="ARBA" id="ARBA00029500"/>
    </source>
</evidence>
<dbReference type="InterPro" id="IPR013767">
    <property type="entry name" value="PAS_fold"/>
</dbReference>
<dbReference type="InterPro" id="IPR009057">
    <property type="entry name" value="Homeodomain-like_sf"/>
</dbReference>
<evidence type="ECO:0000259" key="8">
    <source>
        <dbReference type="PROSITE" id="PS50112"/>
    </source>
</evidence>
<keyword evidence="3" id="KW-0067">ATP-binding</keyword>
<dbReference type="InterPro" id="IPR000644">
    <property type="entry name" value="CBS_dom"/>
</dbReference>
<evidence type="ECO:0000256" key="2">
    <source>
        <dbReference type="ARBA" id="ARBA00022797"/>
    </source>
</evidence>
<dbReference type="PROSITE" id="PS50112">
    <property type="entry name" value="PAS"/>
    <property type="match status" value="2"/>
</dbReference>
<gene>
    <name evidence="11" type="ORF">SAMN05660649_03659</name>
</gene>
<dbReference type="SUPFAM" id="SSF55785">
    <property type="entry name" value="PYP-like sensor domain (PAS domain)"/>
    <property type="match status" value="2"/>
</dbReference>
<dbReference type="PROSITE" id="PS00676">
    <property type="entry name" value="SIGMA54_INTERACT_2"/>
    <property type="match status" value="1"/>
</dbReference>
<dbReference type="InterPro" id="IPR025662">
    <property type="entry name" value="Sigma_54_int_dom_ATP-bd_1"/>
</dbReference>
<dbReference type="SUPFAM" id="SSF52540">
    <property type="entry name" value="P-loop containing nucleoside triphosphate hydrolases"/>
    <property type="match status" value="1"/>
</dbReference>
<evidence type="ECO:0000256" key="5">
    <source>
        <dbReference type="PROSITE-ProRule" id="PRU00703"/>
    </source>
</evidence>
<dbReference type="InterPro" id="IPR035965">
    <property type="entry name" value="PAS-like_dom_sf"/>
</dbReference>
<dbReference type="GO" id="GO:0005524">
    <property type="term" value="F:ATP binding"/>
    <property type="evidence" value="ECO:0007669"/>
    <property type="project" value="UniProtKB-KW"/>
</dbReference>
<dbReference type="PANTHER" id="PTHR32071">
    <property type="entry name" value="TRANSCRIPTIONAL REGULATORY PROTEIN"/>
    <property type="match status" value="1"/>
</dbReference>
<dbReference type="CDD" id="cd02205">
    <property type="entry name" value="CBS_pair_SF"/>
    <property type="match status" value="1"/>
</dbReference>
<dbReference type="CDD" id="cd00009">
    <property type="entry name" value="AAA"/>
    <property type="match status" value="1"/>
</dbReference>
<dbReference type="GO" id="GO:0003677">
    <property type="term" value="F:DNA binding"/>
    <property type="evidence" value="ECO:0007669"/>
    <property type="project" value="UniProtKB-KW"/>
</dbReference>
<dbReference type="InterPro" id="IPR058031">
    <property type="entry name" value="AAA_lid_NorR"/>
</dbReference>
<dbReference type="RefSeq" id="WP_092473017.1">
    <property type="nucleotide sequence ID" value="NZ_FOOX01000015.1"/>
</dbReference>
<evidence type="ECO:0000256" key="6">
    <source>
        <dbReference type="SAM" id="Coils"/>
    </source>
</evidence>
<feature type="domain" description="Sigma-54 factor interaction" evidence="7">
    <location>
        <begin position="388"/>
        <end position="617"/>
    </location>
</feature>
<dbReference type="EMBL" id="FOOX01000015">
    <property type="protein sequence ID" value="SFH05832.1"/>
    <property type="molecule type" value="Genomic_DNA"/>
</dbReference>
<dbReference type="Gene3D" id="3.10.580.10">
    <property type="entry name" value="CBS-domain"/>
    <property type="match status" value="1"/>
</dbReference>
<dbReference type="InterPro" id="IPR002078">
    <property type="entry name" value="Sigma_54_int"/>
</dbReference>
<dbReference type="Pfam" id="PF00158">
    <property type="entry name" value="Sigma54_activat"/>
    <property type="match status" value="1"/>
</dbReference>
<evidence type="ECO:0000256" key="1">
    <source>
        <dbReference type="ARBA" id="ARBA00022741"/>
    </source>
</evidence>
<feature type="domain" description="PAC" evidence="9">
    <location>
        <begin position="311"/>
        <end position="363"/>
    </location>
</feature>
<dbReference type="InterPro" id="IPR030828">
    <property type="entry name" value="HTH_TyrR"/>
</dbReference>
<dbReference type="Gene3D" id="3.40.50.300">
    <property type="entry name" value="P-loop containing nucleotide triphosphate hydrolases"/>
    <property type="match status" value="1"/>
</dbReference>